<keyword evidence="2" id="KW-1185">Reference proteome</keyword>
<evidence type="ECO:0000313" key="2">
    <source>
        <dbReference type="Proteomes" id="UP000823388"/>
    </source>
</evidence>
<accession>A0A8T0NSX7</accession>
<evidence type="ECO:0000313" key="1">
    <source>
        <dbReference type="EMBL" id="KAG2552413.1"/>
    </source>
</evidence>
<protein>
    <submittedName>
        <fullName evidence="1">Uncharacterized protein</fullName>
    </submittedName>
</protein>
<dbReference type="Proteomes" id="UP000823388">
    <property type="component" value="Chromosome 9K"/>
</dbReference>
<sequence length="104" mass="12042">MKELLPIHHHHHLQHRVGLKTTPRPPWTSLHGCLLCLPRTMIPACIHLGLSYAVLLEMWGHWNVIATLQITYTHNVREVGMVGVVSCLHLFLRRHYGLFRLFGL</sequence>
<reference evidence="1" key="1">
    <citation type="submission" date="2020-05" db="EMBL/GenBank/DDBJ databases">
        <title>WGS assembly of Panicum virgatum.</title>
        <authorList>
            <person name="Lovell J.T."/>
            <person name="Jenkins J."/>
            <person name="Shu S."/>
            <person name="Juenger T.E."/>
            <person name="Schmutz J."/>
        </authorList>
    </citation>
    <scope>NUCLEOTIDE SEQUENCE</scope>
    <source>
        <strain evidence="1">AP13</strain>
    </source>
</reference>
<comment type="caution">
    <text evidence="1">The sequence shown here is derived from an EMBL/GenBank/DDBJ whole genome shotgun (WGS) entry which is preliminary data.</text>
</comment>
<proteinExistence type="predicted"/>
<gene>
    <name evidence="1" type="ORF">PVAP13_9KG422433</name>
</gene>
<dbReference type="AlphaFoldDB" id="A0A8T0NSX7"/>
<dbReference type="EMBL" id="CM029053">
    <property type="protein sequence ID" value="KAG2552413.1"/>
    <property type="molecule type" value="Genomic_DNA"/>
</dbReference>
<organism evidence="1 2">
    <name type="scientific">Panicum virgatum</name>
    <name type="common">Blackwell switchgrass</name>
    <dbReference type="NCBI Taxonomy" id="38727"/>
    <lineage>
        <taxon>Eukaryota</taxon>
        <taxon>Viridiplantae</taxon>
        <taxon>Streptophyta</taxon>
        <taxon>Embryophyta</taxon>
        <taxon>Tracheophyta</taxon>
        <taxon>Spermatophyta</taxon>
        <taxon>Magnoliopsida</taxon>
        <taxon>Liliopsida</taxon>
        <taxon>Poales</taxon>
        <taxon>Poaceae</taxon>
        <taxon>PACMAD clade</taxon>
        <taxon>Panicoideae</taxon>
        <taxon>Panicodae</taxon>
        <taxon>Paniceae</taxon>
        <taxon>Panicinae</taxon>
        <taxon>Panicum</taxon>
        <taxon>Panicum sect. Hiantes</taxon>
    </lineage>
</organism>
<name>A0A8T0NSX7_PANVG</name>